<proteinExistence type="predicted"/>
<evidence type="ECO:0000256" key="1">
    <source>
        <dbReference type="SAM" id="MobiDB-lite"/>
    </source>
</evidence>
<dbReference type="EMBL" id="CAJNJQ010000605">
    <property type="protein sequence ID" value="CAE7088761.1"/>
    <property type="molecule type" value="Genomic_DNA"/>
</dbReference>
<comment type="caution">
    <text evidence="3">The sequence shown here is derived from an EMBL/GenBank/DDBJ whole genome shotgun (WGS) entry which is preliminary data.</text>
</comment>
<dbReference type="SUPFAM" id="SSF56112">
    <property type="entry name" value="Protein kinase-like (PK-like)"/>
    <property type="match status" value="1"/>
</dbReference>
<sequence>MFSSVKGEVSTAVHSHGRSDPSSPCFPAFVGTAPRPALQDFSDVVGNNAAYPLSCSDVITLLKRQSCLDLTAGIDSSKCPKLPLPIANRTVADLFSGPLQDGTPVAIKKLRTKYDQAKRARVYDKRVAREIHTWSKCDHHNVLKMEGVAKFHEHLAIISRWEANGNLLHYLSRRPSTDRCRLAKHVNLRRTCIPSWAQH</sequence>
<feature type="domain" description="Serine-threonine/tyrosine-protein kinase catalytic" evidence="2">
    <location>
        <begin position="100"/>
        <end position="177"/>
    </location>
</feature>
<dbReference type="AlphaFoldDB" id="A0A8H3DZN8"/>
<evidence type="ECO:0000313" key="4">
    <source>
        <dbReference type="Proteomes" id="UP000663827"/>
    </source>
</evidence>
<reference evidence="3" key="1">
    <citation type="submission" date="2021-01" db="EMBL/GenBank/DDBJ databases">
        <authorList>
            <person name="Kaushik A."/>
        </authorList>
    </citation>
    <scope>NUCLEOTIDE SEQUENCE</scope>
    <source>
        <strain evidence="3">AG5</strain>
    </source>
</reference>
<dbReference type="InterPro" id="IPR011009">
    <property type="entry name" value="Kinase-like_dom_sf"/>
</dbReference>
<dbReference type="Pfam" id="PF07714">
    <property type="entry name" value="PK_Tyr_Ser-Thr"/>
    <property type="match status" value="1"/>
</dbReference>
<feature type="non-terminal residue" evidence="3">
    <location>
        <position position="1"/>
    </location>
</feature>
<gene>
    <name evidence="3" type="ORF">RDB_LOCUS30139</name>
</gene>
<accession>A0A8H3DZN8</accession>
<name>A0A8H3DZN8_9AGAM</name>
<evidence type="ECO:0000313" key="3">
    <source>
        <dbReference type="EMBL" id="CAE7088761.1"/>
    </source>
</evidence>
<dbReference type="Gene3D" id="1.10.510.10">
    <property type="entry name" value="Transferase(Phosphotransferase) domain 1"/>
    <property type="match status" value="1"/>
</dbReference>
<dbReference type="InterPro" id="IPR001245">
    <property type="entry name" value="Ser-Thr/Tyr_kinase_cat_dom"/>
</dbReference>
<protein>
    <recommendedName>
        <fullName evidence="2">Serine-threonine/tyrosine-protein kinase catalytic domain-containing protein</fullName>
    </recommendedName>
</protein>
<feature type="region of interest" description="Disordered" evidence="1">
    <location>
        <begin position="1"/>
        <end position="22"/>
    </location>
</feature>
<dbReference type="GO" id="GO:0004672">
    <property type="term" value="F:protein kinase activity"/>
    <property type="evidence" value="ECO:0007669"/>
    <property type="project" value="InterPro"/>
</dbReference>
<evidence type="ECO:0000259" key="2">
    <source>
        <dbReference type="Pfam" id="PF07714"/>
    </source>
</evidence>
<dbReference type="Proteomes" id="UP000663827">
    <property type="component" value="Unassembled WGS sequence"/>
</dbReference>
<organism evidence="3 4">
    <name type="scientific">Rhizoctonia solani</name>
    <dbReference type="NCBI Taxonomy" id="456999"/>
    <lineage>
        <taxon>Eukaryota</taxon>
        <taxon>Fungi</taxon>
        <taxon>Dikarya</taxon>
        <taxon>Basidiomycota</taxon>
        <taxon>Agaricomycotina</taxon>
        <taxon>Agaricomycetes</taxon>
        <taxon>Cantharellales</taxon>
        <taxon>Ceratobasidiaceae</taxon>
        <taxon>Rhizoctonia</taxon>
    </lineage>
</organism>